<reference evidence="3 4" key="1">
    <citation type="journal article" date="2021" name="BMC Genomics">
        <title>Datura genome reveals duplications of psychoactive alkaloid biosynthetic genes and high mutation rate following tissue culture.</title>
        <authorList>
            <person name="Rajewski A."/>
            <person name="Carter-House D."/>
            <person name="Stajich J."/>
            <person name="Litt A."/>
        </authorList>
    </citation>
    <scope>NUCLEOTIDE SEQUENCE [LARGE SCALE GENOMIC DNA]</scope>
    <source>
        <strain evidence="3">AR-01</strain>
    </source>
</reference>
<keyword evidence="4" id="KW-1185">Reference proteome</keyword>
<dbReference type="PANTHER" id="PTHR43323:SF2">
    <property type="entry name" value="HYDROXYMETHYLGLUTARYL-COA SYNTHASE"/>
    <property type="match status" value="1"/>
</dbReference>
<organism evidence="3 4">
    <name type="scientific">Datura stramonium</name>
    <name type="common">Jimsonweed</name>
    <name type="synonym">Common thornapple</name>
    <dbReference type="NCBI Taxonomy" id="4076"/>
    <lineage>
        <taxon>Eukaryota</taxon>
        <taxon>Viridiplantae</taxon>
        <taxon>Streptophyta</taxon>
        <taxon>Embryophyta</taxon>
        <taxon>Tracheophyta</taxon>
        <taxon>Spermatophyta</taxon>
        <taxon>Magnoliopsida</taxon>
        <taxon>eudicotyledons</taxon>
        <taxon>Gunneridae</taxon>
        <taxon>Pentapetalae</taxon>
        <taxon>asterids</taxon>
        <taxon>lamiids</taxon>
        <taxon>Solanales</taxon>
        <taxon>Solanaceae</taxon>
        <taxon>Solanoideae</taxon>
        <taxon>Datureae</taxon>
        <taxon>Datura</taxon>
    </lineage>
</organism>
<proteinExistence type="predicted"/>
<sequence length="157" mass="17724">MLVQKSFGRLLYNDFLRNASSIDESARQILVPFESLTGDESYQSRDLDEASQQAAKPFYDEKVELNTLIPNKLATWATIPSCAAFASLLHNKHDTLAGQRVIMFSYGVGSTATTATKSTERLQKRYENACNLLPPGAYYHIVDSEYRRAYDKKVFPD</sequence>
<dbReference type="Pfam" id="PF08540">
    <property type="entry name" value="HMG_CoA_synt_C"/>
    <property type="match status" value="1"/>
</dbReference>
<evidence type="ECO:0000313" key="4">
    <source>
        <dbReference type="Proteomes" id="UP000823775"/>
    </source>
</evidence>
<protein>
    <recommendedName>
        <fullName evidence="2">Hydroxymethylglutaryl-coenzyme A synthase C-terminal domain-containing protein</fullName>
    </recommendedName>
</protein>
<dbReference type="EMBL" id="JACEIK010000195">
    <property type="protein sequence ID" value="MCD7452099.1"/>
    <property type="molecule type" value="Genomic_DNA"/>
</dbReference>
<evidence type="ECO:0000256" key="1">
    <source>
        <dbReference type="ARBA" id="ARBA00022679"/>
    </source>
</evidence>
<gene>
    <name evidence="3" type="ORF">HAX54_015016</name>
</gene>
<dbReference type="SUPFAM" id="SSF53901">
    <property type="entry name" value="Thiolase-like"/>
    <property type="match status" value="1"/>
</dbReference>
<keyword evidence="1" id="KW-0808">Transferase</keyword>
<dbReference type="PANTHER" id="PTHR43323">
    <property type="entry name" value="3-HYDROXY-3-METHYLGLUTARYL COENZYME A SYNTHASE"/>
    <property type="match status" value="1"/>
</dbReference>
<dbReference type="InterPro" id="IPR016039">
    <property type="entry name" value="Thiolase-like"/>
</dbReference>
<feature type="domain" description="Hydroxymethylglutaryl-coenzyme A synthase C-terminal" evidence="2">
    <location>
        <begin position="2"/>
        <end position="114"/>
    </location>
</feature>
<evidence type="ECO:0000259" key="2">
    <source>
        <dbReference type="Pfam" id="PF08540"/>
    </source>
</evidence>
<name>A0ABS8RZS3_DATST</name>
<accession>A0ABS8RZS3</accession>
<evidence type="ECO:0000313" key="3">
    <source>
        <dbReference type="EMBL" id="MCD7452099.1"/>
    </source>
</evidence>
<dbReference type="Gene3D" id="3.40.47.10">
    <property type="match status" value="1"/>
</dbReference>
<dbReference type="Proteomes" id="UP000823775">
    <property type="component" value="Unassembled WGS sequence"/>
</dbReference>
<dbReference type="InterPro" id="IPR013746">
    <property type="entry name" value="HMG_CoA_synt_C_dom"/>
</dbReference>
<comment type="caution">
    <text evidence="3">The sequence shown here is derived from an EMBL/GenBank/DDBJ whole genome shotgun (WGS) entry which is preliminary data.</text>
</comment>